<keyword evidence="2" id="KW-1185">Reference proteome</keyword>
<protein>
    <submittedName>
        <fullName evidence="1">Uncharacterized protein</fullName>
    </submittedName>
</protein>
<dbReference type="AlphaFoldDB" id="A0A0A8URZ5"/>
<sequence>MLNGEAIQSAVNEVGSFATAEALRWFDTTGTAIQIGNVLMDEQGECRKIL</sequence>
<dbReference type="Proteomes" id="UP000032803">
    <property type="component" value="Chromosome I"/>
</dbReference>
<evidence type="ECO:0000313" key="2">
    <source>
        <dbReference type="Proteomes" id="UP000032803"/>
    </source>
</evidence>
<dbReference type="KEGG" id="lha:LHA_2590"/>
<dbReference type="STRING" id="449.LHA_2590"/>
<reference evidence="2" key="1">
    <citation type="submission" date="2014-09" db="EMBL/GenBank/DDBJ databases">
        <authorList>
            <person name="Gomez-Valero L."/>
        </authorList>
    </citation>
    <scope>NUCLEOTIDE SEQUENCE [LARGE SCALE GENOMIC DNA]</scope>
    <source>
        <strain evidence="2">ATCC35250</strain>
    </source>
</reference>
<organism evidence="1 2">
    <name type="scientific">Legionella hackeliae</name>
    <dbReference type="NCBI Taxonomy" id="449"/>
    <lineage>
        <taxon>Bacteria</taxon>
        <taxon>Pseudomonadati</taxon>
        <taxon>Pseudomonadota</taxon>
        <taxon>Gammaproteobacteria</taxon>
        <taxon>Legionellales</taxon>
        <taxon>Legionellaceae</taxon>
        <taxon>Legionella</taxon>
    </lineage>
</organism>
<name>A0A0A8URZ5_LEGHA</name>
<accession>A0A0A8URZ5</accession>
<evidence type="ECO:0000313" key="1">
    <source>
        <dbReference type="EMBL" id="CEK11595.1"/>
    </source>
</evidence>
<gene>
    <name evidence="1" type="ORF">LHA_2590</name>
</gene>
<proteinExistence type="predicted"/>
<dbReference type="EMBL" id="LN681225">
    <property type="protein sequence ID" value="CEK11595.1"/>
    <property type="molecule type" value="Genomic_DNA"/>
</dbReference>
<dbReference type="HOGENOM" id="CLU_3119300_0_0_6"/>